<dbReference type="EMBL" id="BJXB01000025">
    <property type="protein sequence ID" value="GEM48856.1"/>
    <property type="molecule type" value="Genomic_DNA"/>
</dbReference>
<dbReference type="Pfam" id="PF00707">
    <property type="entry name" value="IF3_C"/>
    <property type="match status" value="1"/>
</dbReference>
<keyword evidence="2 4" id="KW-0396">Initiation factor</keyword>
<dbReference type="GO" id="GO:0005829">
    <property type="term" value="C:cytosol"/>
    <property type="evidence" value="ECO:0007669"/>
    <property type="project" value="TreeGrafter"/>
</dbReference>
<dbReference type="InterPro" id="IPR001288">
    <property type="entry name" value="Translation_initiation_fac_3"/>
</dbReference>
<comment type="caution">
    <text evidence="9">The sequence shown here is derived from an EMBL/GenBank/DDBJ whole genome shotgun (WGS) entry which is preliminary data.</text>
</comment>
<dbReference type="InterPro" id="IPR019814">
    <property type="entry name" value="Translation_initiation_fac_3_N"/>
</dbReference>
<protein>
    <recommendedName>
        <fullName evidence="4 5">Translation initiation factor IF-3</fullName>
    </recommendedName>
</protein>
<evidence type="ECO:0000256" key="2">
    <source>
        <dbReference type="ARBA" id="ARBA00022540"/>
    </source>
</evidence>
<reference evidence="9 10" key="1">
    <citation type="submission" date="2019-07" db="EMBL/GenBank/DDBJ databases">
        <title>Whole genome shotgun sequence of Deinococcus cellulosilyticus NBRC 106333.</title>
        <authorList>
            <person name="Hosoyama A."/>
            <person name="Uohara A."/>
            <person name="Ohji S."/>
            <person name="Ichikawa N."/>
        </authorList>
    </citation>
    <scope>NUCLEOTIDE SEQUENCE [LARGE SCALE GENOMIC DNA]</scope>
    <source>
        <strain evidence="9 10">NBRC 106333</strain>
    </source>
</reference>
<feature type="domain" description="Translation initiation factor 3 N-terminal" evidence="8">
    <location>
        <begin position="58"/>
        <end position="127"/>
    </location>
</feature>
<evidence type="ECO:0000256" key="5">
    <source>
        <dbReference type="NCBIfam" id="TIGR00168"/>
    </source>
</evidence>
<evidence type="ECO:0000313" key="9">
    <source>
        <dbReference type="EMBL" id="GEM48856.1"/>
    </source>
</evidence>
<dbReference type="GO" id="GO:0032790">
    <property type="term" value="P:ribosome disassembly"/>
    <property type="evidence" value="ECO:0007669"/>
    <property type="project" value="TreeGrafter"/>
</dbReference>
<keyword evidence="3 4" id="KW-0648">Protein biosynthesis</keyword>
<evidence type="ECO:0000256" key="6">
    <source>
        <dbReference type="RuleBase" id="RU000646"/>
    </source>
</evidence>
<dbReference type="AlphaFoldDB" id="A0A511N8P2"/>
<dbReference type="NCBIfam" id="TIGR00168">
    <property type="entry name" value="infC"/>
    <property type="match status" value="1"/>
</dbReference>
<evidence type="ECO:0000313" key="10">
    <source>
        <dbReference type="Proteomes" id="UP000321306"/>
    </source>
</evidence>
<dbReference type="PROSITE" id="PS00938">
    <property type="entry name" value="IF3"/>
    <property type="match status" value="1"/>
</dbReference>
<evidence type="ECO:0000256" key="3">
    <source>
        <dbReference type="ARBA" id="ARBA00022917"/>
    </source>
</evidence>
<dbReference type="Proteomes" id="UP000321306">
    <property type="component" value="Unassembled WGS sequence"/>
</dbReference>
<evidence type="ECO:0000259" key="8">
    <source>
        <dbReference type="Pfam" id="PF05198"/>
    </source>
</evidence>
<dbReference type="PANTHER" id="PTHR10938">
    <property type="entry name" value="TRANSLATION INITIATION FACTOR IF-3"/>
    <property type="match status" value="1"/>
</dbReference>
<comment type="subunit">
    <text evidence="4 6">Monomer.</text>
</comment>
<proteinExistence type="inferred from homology"/>
<comment type="subcellular location">
    <subcellularLocation>
        <location evidence="4 6">Cytoplasm</location>
    </subcellularLocation>
</comment>
<dbReference type="InterPro" id="IPR036787">
    <property type="entry name" value="T_IF-3_N_sf"/>
</dbReference>
<dbReference type="SUPFAM" id="SSF54364">
    <property type="entry name" value="Translation initiation factor IF3, N-terminal domain"/>
    <property type="match status" value="1"/>
</dbReference>
<name>A0A511N8P2_DEIC1</name>
<evidence type="ECO:0000259" key="7">
    <source>
        <dbReference type="Pfam" id="PF00707"/>
    </source>
</evidence>
<comment type="similarity">
    <text evidence="1 4 6">Belongs to the IF-3 family.</text>
</comment>
<dbReference type="SUPFAM" id="SSF55200">
    <property type="entry name" value="Translation initiation factor IF3, C-terminal domain"/>
    <property type="match status" value="1"/>
</dbReference>
<dbReference type="FunFam" id="3.10.20.80:FF:000001">
    <property type="entry name" value="Translation initiation factor IF-3"/>
    <property type="match status" value="1"/>
</dbReference>
<evidence type="ECO:0000256" key="1">
    <source>
        <dbReference type="ARBA" id="ARBA00005439"/>
    </source>
</evidence>
<dbReference type="Gene3D" id="3.10.20.80">
    <property type="entry name" value="Translation initiation factor 3 (IF-3), N-terminal domain"/>
    <property type="match status" value="1"/>
</dbReference>
<dbReference type="InterPro" id="IPR019815">
    <property type="entry name" value="Translation_initiation_fac_3_C"/>
</dbReference>
<sequence>MQQKPQILLHVFVPSAALRRRIPGKWCKIRFDVPTQNVHDPRERGVLEVVVISKEHKINEQIRVRQVRLIDDEGGQVGIIDTREALRVAQEKGLDLVMVGATAVPPVCKLMDYGRFRYEQQQNEKENRRRARTQEVKSIKFRIKIDENDFNTKTNHVRRFLEEGNKVKVTIMFRGRERTHPELGERILERVADAIKDIGSPEGAPSIAGMDMNMIVAPAPGKIKKKDAEDTEAIGSEA</sequence>
<gene>
    <name evidence="4 9" type="primary">infC</name>
    <name evidence="9" type="ORF">DC3_44910</name>
</gene>
<dbReference type="InterPro" id="IPR019813">
    <property type="entry name" value="Translation_initiation_fac3_CS"/>
</dbReference>
<dbReference type="Gene3D" id="3.30.110.10">
    <property type="entry name" value="Translation initiation factor 3 (IF-3), C-terminal domain"/>
    <property type="match status" value="1"/>
</dbReference>
<dbReference type="InterPro" id="IPR036788">
    <property type="entry name" value="T_IF-3_C_sf"/>
</dbReference>
<dbReference type="GO" id="GO:0016020">
    <property type="term" value="C:membrane"/>
    <property type="evidence" value="ECO:0007669"/>
    <property type="project" value="TreeGrafter"/>
</dbReference>
<dbReference type="HAMAP" id="MF_00080">
    <property type="entry name" value="IF_3"/>
    <property type="match status" value="1"/>
</dbReference>
<keyword evidence="10" id="KW-1185">Reference proteome</keyword>
<accession>A0A511N8P2</accession>
<dbReference type="Pfam" id="PF05198">
    <property type="entry name" value="IF3_N"/>
    <property type="match status" value="1"/>
</dbReference>
<evidence type="ECO:0000256" key="4">
    <source>
        <dbReference type="HAMAP-Rule" id="MF_00080"/>
    </source>
</evidence>
<dbReference type="FunFam" id="3.30.110.10:FF:000001">
    <property type="entry name" value="Translation initiation factor IF-3"/>
    <property type="match status" value="1"/>
</dbReference>
<dbReference type="PANTHER" id="PTHR10938:SF0">
    <property type="entry name" value="TRANSLATION INITIATION FACTOR IF-3, MITOCHONDRIAL"/>
    <property type="match status" value="1"/>
</dbReference>
<feature type="domain" description="Translation initiation factor 3 C-terminal" evidence="7">
    <location>
        <begin position="135"/>
        <end position="218"/>
    </location>
</feature>
<dbReference type="GO" id="GO:0003743">
    <property type="term" value="F:translation initiation factor activity"/>
    <property type="evidence" value="ECO:0007669"/>
    <property type="project" value="UniProtKB-UniRule"/>
</dbReference>
<dbReference type="GO" id="GO:0043022">
    <property type="term" value="F:ribosome binding"/>
    <property type="evidence" value="ECO:0007669"/>
    <property type="project" value="UniProtKB-ARBA"/>
</dbReference>
<keyword evidence="4" id="KW-0963">Cytoplasm</keyword>
<organism evidence="9 10">
    <name type="scientific">Deinococcus cellulosilyticus (strain DSM 18568 / NBRC 106333 / KACC 11606 / 5516J-15)</name>
    <dbReference type="NCBI Taxonomy" id="1223518"/>
    <lineage>
        <taxon>Bacteria</taxon>
        <taxon>Thermotogati</taxon>
        <taxon>Deinococcota</taxon>
        <taxon>Deinococci</taxon>
        <taxon>Deinococcales</taxon>
        <taxon>Deinococcaceae</taxon>
        <taxon>Deinococcus</taxon>
    </lineage>
</organism>
<comment type="function">
    <text evidence="4 6">IF-3 binds to the 30S ribosomal subunit and shifts the equilibrium between 70S ribosomes and their 50S and 30S subunits in favor of the free subunits, thus enhancing the availability of 30S subunits on which protein synthesis initiation begins.</text>
</comment>